<dbReference type="SMART" id="SM00252">
    <property type="entry name" value="SH2"/>
    <property type="match status" value="1"/>
</dbReference>
<dbReference type="EMBL" id="CAWYQH010000130">
    <property type="protein sequence ID" value="CAK8693161.1"/>
    <property type="molecule type" value="Genomic_DNA"/>
</dbReference>
<dbReference type="InterPro" id="IPR036860">
    <property type="entry name" value="SH2_dom_sf"/>
</dbReference>
<keyword evidence="2 7" id="KW-0547">Nucleotide-binding</keyword>
<evidence type="ECO:0000256" key="4">
    <source>
        <dbReference type="ARBA" id="ARBA00022840"/>
    </source>
</evidence>
<evidence type="ECO:0000259" key="10">
    <source>
        <dbReference type="PROSITE" id="PS50011"/>
    </source>
</evidence>
<keyword evidence="4 7" id="KW-0067">ATP-binding</keyword>
<evidence type="ECO:0000256" key="2">
    <source>
        <dbReference type="ARBA" id="ARBA00022741"/>
    </source>
</evidence>
<sequence length="425" mass="48199">MSYVNLGLTSPDEETVMTNQFYFGDISREEAEMYLKNRGKCDGTFLVRGGPGMYKLSVISSLGGESRFFHYIIQENSDKTYNIGPECFFSSVVQLIDHYRDDFTDIQQKLTVSCPRMDYEVTEDFVTMAPIVRDVVIQSKLKEGKFHQIWKGTMTSQMTEIVIKSNVGKHISGRSLLEEASIIDMLRHDNIVKLIDVVTTYPVCVTLEYEDNGDLLDYLLRSDTYEMPAQQRIRLALEVALGMEIIASKSVVHRSICASNILLGRELSAKISGFGFAKLLDKRGCYQPVEGDKIIPQIMIRWMALEAASEQRFSTSSDVWSFACLLVELFTDGESPFSHVLVPQVLPRLKAGGRPKLPRDLPEGLCLLASKCWQADPTTRPNFTTIQEVTKQELEHFGKSRSKLDDERPLAREDSRYITTNHRIS</sequence>
<feature type="compositionally biased region" description="Basic and acidic residues" evidence="8">
    <location>
        <begin position="397"/>
        <end position="416"/>
    </location>
</feature>
<dbReference type="SUPFAM" id="SSF55550">
    <property type="entry name" value="SH2 domain"/>
    <property type="match status" value="1"/>
</dbReference>
<protein>
    <recommendedName>
        <fullName evidence="7">Tyrosine-protein kinase</fullName>
        <ecNumber evidence="7">2.7.10.2</ecNumber>
    </recommendedName>
</protein>
<dbReference type="Gene3D" id="1.10.510.10">
    <property type="entry name" value="Transferase(Phosphotransferase) domain 1"/>
    <property type="match status" value="1"/>
</dbReference>
<dbReference type="Pfam" id="PF07714">
    <property type="entry name" value="PK_Tyr_Ser-Thr"/>
    <property type="match status" value="1"/>
</dbReference>
<reference evidence="11 12" key="1">
    <citation type="submission" date="2024-02" db="EMBL/GenBank/DDBJ databases">
        <authorList>
            <person name="Daric V."/>
            <person name="Darras S."/>
        </authorList>
    </citation>
    <scope>NUCLEOTIDE SEQUENCE [LARGE SCALE GENOMIC DNA]</scope>
</reference>
<evidence type="ECO:0000256" key="1">
    <source>
        <dbReference type="ARBA" id="ARBA00022679"/>
    </source>
</evidence>
<dbReference type="InterPro" id="IPR050198">
    <property type="entry name" value="Non-receptor_tyrosine_kinases"/>
</dbReference>
<keyword evidence="12" id="KW-1185">Reference proteome</keyword>
<dbReference type="SUPFAM" id="SSF56112">
    <property type="entry name" value="Protein kinase-like (PK-like)"/>
    <property type="match status" value="1"/>
</dbReference>
<dbReference type="EC" id="2.7.10.2" evidence="7"/>
<keyword evidence="5 7" id="KW-0829">Tyrosine-protein kinase</keyword>
<dbReference type="Proteomes" id="UP001642483">
    <property type="component" value="Unassembled WGS sequence"/>
</dbReference>
<dbReference type="PANTHER" id="PTHR24418">
    <property type="entry name" value="TYROSINE-PROTEIN KINASE"/>
    <property type="match status" value="1"/>
</dbReference>
<dbReference type="Pfam" id="PF00017">
    <property type="entry name" value="SH2"/>
    <property type="match status" value="1"/>
</dbReference>
<comment type="catalytic activity">
    <reaction evidence="7">
        <text>L-tyrosyl-[protein] + ATP = O-phospho-L-tyrosyl-[protein] + ADP + H(+)</text>
        <dbReference type="Rhea" id="RHEA:10596"/>
        <dbReference type="Rhea" id="RHEA-COMP:10136"/>
        <dbReference type="Rhea" id="RHEA-COMP:20101"/>
        <dbReference type="ChEBI" id="CHEBI:15378"/>
        <dbReference type="ChEBI" id="CHEBI:30616"/>
        <dbReference type="ChEBI" id="CHEBI:46858"/>
        <dbReference type="ChEBI" id="CHEBI:61978"/>
        <dbReference type="ChEBI" id="CHEBI:456216"/>
        <dbReference type="EC" id="2.7.10.2"/>
    </reaction>
</comment>
<feature type="region of interest" description="Disordered" evidence="8">
    <location>
        <begin position="397"/>
        <end position="425"/>
    </location>
</feature>
<proteinExistence type="inferred from homology"/>
<evidence type="ECO:0000259" key="9">
    <source>
        <dbReference type="PROSITE" id="PS50001"/>
    </source>
</evidence>
<keyword evidence="6" id="KW-0727">SH2 domain</keyword>
<dbReference type="CDD" id="cd00173">
    <property type="entry name" value="SH2"/>
    <property type="match status" value="1"/>
</dbReference>
<dbReference type="PROSITE" id="PS50001">
    <property type="entry name" value="SH2"/>
    <property type="match status" value="1"/>
</dbReference>
<name>A0ABP0GN56_CLALP</name>
<organism evidence="11 12">
    <name type="scientific">Clavelina lepadiformis</name>
    <name type="common">Light-bulb sea squirt</name>
    <name type="synonym">Ascidia lepadiformis</name>
    <dbReference type="NCBI Taxonomy" id="159417"/>
    <lineage>
        <taxon>Eukaryota</taxon>
        <taxon>Metazoa</taxon>
        <taxon>Chordata</taxon>
        <taxon>Tunicata</taxon>
        <taxon>Ascidiacea</taxon>
        <taxon>Aplousobranchia</taxon>
        <taxon>Clavelinidae</taxon>
        <taxon>Clavelina</taxon>
    </lineage>
</organism>
<dbReference type="InterPro" id="IPR001245">
    <property type="entry name" value="Ser-Thr/Tyr_kinase_cat_dom"/>
</dbReference>
<dbReference type="InterPro" id="IPR011009">
    <property type="entry name" value="Kinase-like_dom_sf"/>
</dbReference>
<dbReference type="PRINTS" id="PR00401">
    <property type="entry name" value="SH2DOMAIN"/>
</dbReference>
<evidence type="ECO:0000256" key="7">
    <source>
        <dbReference type="RuleBase" id="RU362096"/>
    </source>
</evidence>
<dbReference type="PRINTS" id="PR00109">
    <property type="entry name" value="TYRKINASE"/>
</dbReference>
<keyword evidence="1 7" id="KW-0808">Transferase</keyword>
<comment type="similarity">
    <text evidence="7">Belongs to the protein kinase superfamily. Tyr protein kinase family.</text>
</comment>
<evidence type="ECO:0000256" key="6">
    <source>
        <dbReference type="PROSITE-ProRule" id="PRU00191"/>
    </source>
</evidence>
<dbReference type="PROSITE" id="PS50011">
    <property type="entry name" value="PROTEIN_KINASE_DOM"/>
    <property type="match status" value="1"/>
</dbReference>
<evidence type="ECO:0000256" key="3">
    <source>
        <dbReference type="ARBA" id="ARBA00022777"/>
    </source>
</evidence>
<evidence type="ECO:0000313" key="11">
    <source>
        <dbReference type="EMBL" id="CAK8693161.1"/>
    </source>
</evidence>
<evidence type="ECO:0000256" key="8">
    <source>
        <dbReference type="SAM" id="MobiDB-lite"/>
    </source>
</evidence>
<dbReference type="InterPro" id="IPR000980">
    <property type="entry name" value="SH2"/>
</dbReference>
<keyword evidence="3 7" id="KW-0418">Kinase</keyword>
<feature type="domain" description="Protein kinase" evidence="10">
    <location>
        <begin position="135"/>
        <end position="397"/>
    </location>
</feature>
<evidence type="ECO:0000256" key="5">
    <source>
        <dbReference type="ARBA" id="ARBA00023137"/>
    </source>
</evidence>
<gene>
    <name evidence="11" type="ORF">CVLEPA_LOCUS26480</name>
</gene>
<feature type="domain" description="SH2" evidence="9">
    <location>
        <begin position="21"/>
        <end position="114"/>
    </location>
</feature>
<comment type="caution">
    <text evidence="11">The sequence shown here is derived from an EMBL/GenBank/DDBJ whole genome shotgun (WGS) entry which is preliminary data.</text>
</comment>
<dbReference type="InterPro" id="IPR000719">
    <property type="entry name" value="Prot_kinase_dom"/>
</dbReference>
<accession>A0ABP0GN56</accession>
<evidence type="ECO:0000313" key="12">
    <source>
        <dbReference type="Proteomes" id="UP001642483"/>
    </source>
</evidence>
<dbReference type="Gene3D" id="3.30.505.10">
    <property type="entry name" value="SH2 domain"/>
    <property type="match status" value="1"/>
</dbReference>